<keyword evidence="3" id="KW-1185">Reference proteome</keyword>
<organism evidence="2 3">
    <name type="scientific">Clostridium tarantellae</name>
    <dbReference type="NCBI Taxonomy" id="39493"/>
    <lineage>
        <taxon>Bacteria</taxon>
        <taxon>Bacillati</taxon>
        <taxon>Bacillota</taxon>
        <taxon>Clostridia</taxon>
        <taxon>Eubacteriales</taxon>
        <taxon>Clostridiaceae</taxon>
        <taxon>Clostridium</taxon>
    </lineage>
</organism>
<dbReference type="PANTHER" id="PTHR37814:SF1">
    <property type="entry name" value="MEMBRANE PROTEIN"/>
    <property type="match status" value="1"/>
</dbReference>
<feature type="transmembrane region" description="Helical" evidence="1">
    <location>
        <begin position="145"/>
        <end position="164"/>
    </location>
</feature>
<dbReference type="RefSeq" id="WP_152888985.1">
    <property type="nucleotide sequence ID" value="NZ_WHJC01000069.1"/>
</dbReference>
<keyword evidence="1" id="KW-0812">Transmembrane</keyword>
<feature type="transmembrane region" description="Helical" evidence="1">
    <location>
        <begin position="115"/>
        <end position="133"/>
    </location>
</feature>
<name>A0A6I1MMI3_9CLOT</name>
<sequence>MKEITKIFQIAAVFVGTIVGAGLASGKEITQFFTIYGYKSFIGIILTGLFYIFICSIISKISIKHKLNSYSEVFSLVSPNLLGKITGIITTIYLISSASIILAGSGSLINQFFGVPKIAGTLIMALIAILILFRETDGLVEINSLIVPSLVIVITTLMIMYVLFSGNKLTFETIVNSEALQPKGWIISTILYAGYNTLCCCGVIVPLSCEINNRKTMIKGIAIGSLILTILCMFINSMLMVNQPNIFEYEIPLLYVADRFGKPIQIMLLTIILAEMFSTEVSDVYSISKTLNKSFRIKYKNAIFLVLFIALPISQIGFSTLISTLYPIFGVLSLVFIFQCVYFYYKKI</sequence>
<accession>A0A6I1MMI3</accession>
<evidence type="ECO:0000313" key="2">
    <source>
        <dbReference type="EMBL" id="MPQ43452.1"/>
    </source>
</evidence>
<feature type="transmembrane region" description="Helical" evidence="1">
    <location>
        <begin position="324"/>
        <end position="345"/>
    </location>
</feature>
<gene>
    <name evidence="2" type="ORF">GBZ86_06725</name>
</gene>
<dbReference type="AlphaFoldDB" id="A0A6I1MMI3"/>
<dbReference type="Proteomes" id="UP000430345">
    <property type="component" value="Unassembled WGS sequence"/>
</dbReference>
<proteinExistence type="predicted"/>
<protein>
    <submittedName>
        <fullName evidence="2">Transporter</fullName>
    </submittedName>
</protein>
<dbReference type="InterPro" id="IPR038728">
    <property type="entry name" value="YkvI-like"/>
</dbReference>
<keyword evidence="1" id="KW-1133">Transmembrane helix</keyword>
<feature type="transmembrane region" description="Helical" evidence="1">
    <location>
        <begin position="36"/>
        <end position="61"/>
    </location>
</feature>
<feature type="transmembrane region" description="Helical" evidence="1">
    <location>
        <begin position="184"/>
        <end position="209"/>
    </location>
</feature>
<reference evidence="2 3" key="1">
    <citation type="submission" date="2019-10" db="EMBL/GenBank/DDBJ databases">
        <title>The Genome Sequence of Clostridium tarantellae Isolated from Fish Brain.</title>
        <authorList>
            <person name="Bano L."/>
            <person name="Kiel M."/>
            <person name="Sales G."/>
            <person name="Doxey A.C."/>
            <person name="Mansfield M.J."/>
            <person name="Schiavone M."/>
            <person name="Rossetto O."/>
            <person name="Pirazzini M."/>
            <person name="Dobrindt U."/>
            <person name="Montecucco C."/>
        </authorList>
    </citation>
    <scope>NUCLEOTIDE SEQUENCE [LARGE SCALE GENOMIC DNA]</scope>
    <source>
        <strain evidence="2 3">DSM 3997</strain>
    </source>
</reference>
<comment type="caution">
    <text evidence="2">The sequence shown here is derived from an EMBL/GenBank/DDBJ whole genome shotgun (WGS) entry which is preliminary data.</text>
</comment>
<feature type="transmembrane region" description="Helical" evidence="1">
    <location>
        <begin position="260"/>
        <end position="278"/>
    </location>
</feature>
<evidence type="ECO:0000256" key="1">
    <source>
        <dbReference type="SAM" id="Phobius"/>
    </source>
</evidence>
<dbReference type="OrthoDB" id="4424890at2"/>
<evidence type="ECO:0000313" key="3">
    <source>
        <dbReference type="Proteomes" id="UP000430345"/>
    </source>
</evidence>
<keyword evidence="1" id="KW-0472">Membrane</keyword>
<dbReference type="PANTHER" id="PTHR37814">
    <property type="entry name" value="CONSERVED MEMBRANE PROTEIN"/>
    <property type="match status" value="1"/>
</dbReference>
<feature type="transmembrane region" description="Helical" evidence="1">
    <location>
        <begin position="81"/>
        <end position="103"/>
    </location>
</feature>
<dbReference type="EMBL" id="WHJC01000069">
    <property type="protein sequence ID" value="MPQ43452.1"/>
    <property type="molecule type" value="Genomic_DNA"/>
</dbReference>
<feature type="transmembrane region" description="Helical" evidence="1">
    <location>
        <begin position="299"/>
        <end position="318"/>
    </location>
</feature>
<feature type="transmembrane region" description="Helical" evidence="1">
    <location>
        <begin position="221"/>
        <end position="240"/>
    </location>
</feature>